<dbReference type="PANTHER" id="PTHR33446:SF2">
    <property type="entry name" value="PROTEIN TONB"/>
    <property type="match status" value="1"/>
</dbReference>
<keyword evidence="3" id="KW-0813">Transport</keyword>
<keyword evidence="5" id="KW-0997">Cell inner membrane</keyword>
<dbReference type="PRINTS" id="PR01374">
    <property type="entry name" value="TONBPROTEIN"/>
</dbReference>
<evidence type="ECO:0000256" key="5">
    <source>
        <dbReference type="ARBA" id="ARBA00022519"/>
    </source>
</evidence>
<dbReference type="Pfam" id="PF03544">
    <property type="entry name" value="TonB_C"/>
    <property type="match status" value="1"/>
</dbReference>
<dbReference type="NCBIfam" id="TIGR01352">
    <property type="entry name" value="tonB_Cterm"/>
    <property type="match status" value="1"/>
</dbReference>
<gene>
    <name evidence="13" type="ORF">GF068_31035</name>
</gene>
<evidence type="ECO:0000313" key="14">
    <source>
        <dbReference type="Proteomes" id="UP000440224"/>
    </source>
</evidence>
<dbReference type="GO" id="GO:0098797">
    <property type="term" value="C:plasma membrane protein complex"/>
    <property type="evidence" value="ECO:0007669"/>
    <property type="project" value="TreeGrafter"/>
</dbReference>
<dbReference type="AlphaFoldDB" id="A0A6N7Q239"/>
<evidence type="ECO:0000256" key="8">
    <source>
        <dbReference type="ARBA" id="ARBA00022989"/>
    </source>
</evidence>
<evidence type="ECO:0000259" key="12">
    <source>
        <dbReference type="PROSITE" id="PS52015"/>
    </source>
</evidence>
<evidence type="ECO:0000256" key="11">
    <source>
        <dbReference type="SAM" id="Phobius"/>
    </source>
</evidence>
<dbReference type="PANTHER" id="PTHR33446">
    <property type="entry name" value="PROTEIN TONB-RELATED"/>
    <property type="match status" value="1"/>
</dbReference>
<feature type="compositionally biased region" description="Pro residues" evidence="10">
    <location>
        <begin position="146"/>
        <end position="155"/>
    </location>
</feature>
<evidence type="ECO:0000256" key="7">
    <source>
        <dbReference type="ARBA" id="ARBA00022927"/>
    </source>
</evidence>
<keyword evidence="9 11" id="KW-0472">Membrane</keyword>
<keyword evidence="7" id="KW-0653">Protein transport</keyword>
<comment type="similarity">
    <text evidence="2">Belongs to the TonB family.</text>
</comment>
<dbReference type="Proteomes" id="UP000440224">
    <property type="component" value="Unassembled WGS sequence"/>
</dbReference>
<evidence type="ECO:0000256" key="2">
    <source>
        <dbReference type="ARBA" id="ARBA00006555"/>
    </source>
</evidence>
<keyword evidence="8 11" id="KW-1133">Transmembrane helix</keyword>
<dbReference type="Gene3D" id="3.30.1150.10">
    <property type="match status" value="1"/>
</dbReference>
<organism evidence="13 14">
    <name type="scientific">Polyangium spumosum</name>
    <dbReference type="NCBI Taxonomy" id="889282"/>
    <lineage>
        <taxon>Bacteria</taxon>
        <taxon>Pseudomonadati</taxon>
        <taxon>Myxococcota</taxon>
        <taxon>Polyangia</taxon>
        <taxon>Polyangiales</taxon>
        <taxon>Polyangiaceae</taxon>
        <taxon>Polyangium</taxon>
    </lineage>
</organism>
<evidence type="ECO:0000256" key="10">
    <source>
        <dbReference type="SAM" id="MobiDB-lite"/>
    </source>
</evidence>
<dbReference type="InterPro" id="IPR051045">
    <property type="entry name" value="TonB-dependent_transducer"/>
</dbReference>
<dbReference type="GO" id="GO:0015891">
    <property type="term" value="P:siderophore transport"/>
    <property type="evidence" value="ECO:0007669"/>
    <property type="project" value="InterPro"/>
</dbReference>
<accession>A0A6N7Q239</accession>
<feature type="transmembrane region" description="Helical" evidence="11">
    <location>
        <begin position="20"/>
        <end position="37"/>
    </location>
</feature>
<feature type="compositionally biased region" description="Gly residues" evidence="10">
    <location>
        <begin position="113"/>
        <end position="130"/>
    </location>
</feature>
<dbReference type="GO" id="GO:0015031">
    <property type="term" value="P:protein transport"/>
    <property type="evidence" value="ECO:0007669"/>
    <property type="project" value="UniProtKB-KW"/>
</dbReference>
<evidence type="ECO:0000256" key="4">
    <source>
        <dbReference type="ARBA" id="ARBA00022475"/>
    </source>
</evidence>
<dbReference type="RefSeq" id="WP_153823132.1">
    <property type="nucleotide sequence ID" value="NZ_WJIE01000011.1"/>
</dbReference>
<dbReference type="EMBL" id="WJIE01000011">
    <property type="protein sequence ID" value="MRG96324.1"/>
    <property type="molecule type" value="Genomic_DNA"/>
</dbReference>
<dbReference type="GO" id="GO:0030288">
    <property type="term" value="C:outer membrane-bounded periplasmic space"/>
    <property type="evidence" value="ECO:0007669"/>
    <property type="project" value="InterPro"/>
</dbReference>
<feature type="domain" description="TonB C-terminal" evidence="12">
    <location>
        <begin position="167"/>
        <end position="255"/>
    </location>
</feature>
<dbReference type="SUPFAM" id="SSF74653">
    <property type="entry name" value="TolA/TonB C-terminal domain"/>
    <property type="match status" value="1"/>
</dbReference>
<dbReference type="InterPro" id="IPR003538">
    <property type="entry name" value="TonB"/>
</dbReference>
<reference evidence="13 14" key="1">
    <citation type="submission" date="2019-10" db="EMBL/GenBank/DDBJ databases">
        <title>A soil myxobacterium in the family Polyangiaceae.</title>
        <authorList>
            <person name="Li Y."/>
            <person name="Wang J."/>
        </authorList>
    </citation>
    <scope>NUCLEOTIDE SEQUENCE [LARGE SCALE GENOMIC DNA]</scope>
    <source>
        <strain evidence="13 14">DSM 14734</strain>
    </source>
</reference>
<dbReference type="GO" id="GO:0055085">
    <property type="term" value="P:transmembrane transport"/>
    <property type="evidence" value="ECO:0007669"/>
    <property type="project" value="InterPro"/>
</dbReference>
<feature type="compositionally biased region" description="Low complexity" evidence="10">
    <location>
        <begin position="61"/>
        <end position="77"/>
    </location>
</feature>
<comment type="caution">
    <text evidence="13">The sequence shown here is derived from an EMBL/GenBank/DDBJ whole genome shotgun (WGS) entry which is preliminary data.</text>
</comment>
<evidence type="ECO:0000256" key="6">
    <source>
        <dbReference type="ARBA" id="ARBA00022692"/>
    </source>
</evidence>
<dbReference type="GO" id="GO:0031992">
    <property type="term" value="F:energy transducer activity"/>
    <property type="evidence" value="ECO:0007669"/>
    <property type="project" value="InterPro"/>
</dbReference>
<dbReference type="InterPro" id="IPR037682">
    <property type="entry name" value="TonB_C"/>
</dbReference>
<dbReference type="OrthoDB" id="5381802at2"/>
<proteinExistence type="inferred from homology"/>
<evidence type="ECO:0000256" key="1">
    <source>
        <dbReference type="ARBA" id="ARBA00004383"/>
    </source>
</evidence>
<keyword evidence="4" id="KW-1003">Cell membrane</keyword>
<feature type="compositionally biased region" description="Pro residues" evidence="10">
    <location>
        <begin position="98"/>
        <end position="109"/>
    </location>
</feature>
<dbReference type="InterPro" id="IPR006260">
    <property type="entry name" value="TonB/TolA_C"/>
</dbReference>
<evidence type="ECO:0000256" key="3">
    <source>
        <dbReference type="ARBA" id="ARBA00022448"/>
    </source>
</evidence>
<dbReference type="PROSITE" id="PS52015">
    <property type="entry name" value="TONB_CTD"/>
    <property type="match status" value="1"/>
</dbReference>
<feature type="region of interest" description="Disordered" evidence="10">
    <location>
        <begin position="61"/>
        <end position="160"/>
    </location>
</feature>
<evidence type="ECO:0000313" key="13">
    <source>
        <dbReference type="EMBL" id="MRG96324.1"/>
    </source>
</evidence>
<keyword evidence="6 11" id="KW-0812">Transmembrane</keyword>
<comment type="subcellular location">
    <subcellularLocation>
        <location evidence="1">Cell inner membrane</location>
        <topology evidence="1">Single-pass membrane protein</topology>
        <orientation evidence="1">Periplasmic side</orientation>
    </subcellularLocation>
</comment>
<sequence length="255" mass="26472">MFESALGRYEGAHSRLGTGAFLSIGAHALAAFIVLALPGKKATSTEDEPVVVFTLPKPPALLGSPGPAAPEPQQAARPKPPRPKRPQVPVLTAEPPEAEPAPPEPPEAPDPGLSGGGATAPDGAGNGGDPNGVPEGVVGGEVGGKGPPPPEPPPEPPRHITMNWASEMGRPVLIGGPAQPPYPNEARSARVEGTVIAQCTITTEGRLRDCRILKGHPFLDSAVNTTLAQQRYSPMTYGGRPVSVRYNLTFKFKLQ</sequence>
<protein>
    <submittedName>
        <fullName evidence="13">TonB family protein</fullName>
    </submittedName>
</protein>
<evidence type="ECO:0000256" key="9">
    <source>
        <dbReference type="ARBA" id="ARBA00023136"/>
    </source>
</evidence>
<name>A0A6N7Q239_9BACT</name>
<keyword evidence="14" id="KW-1185">Reference proteome</keyword>